<protein>
    <submittedName>
        <fullName evidence="1">Uncharacterized protein</fullName>
    </submittedName>
</protein>
<proteinExistence type="predicted"/>
<sequence length="63" mass="6973">MQVFLSLLLSVSMLVLPNKIYATETSVAPPRSYVVMELQSGQVLKEHNMNDSIPPASITKIIE</sequence>
<evidence type="ECO:0000313" key="2">
    <source>
        <dbReference type="Proteomes" id="UP000188605"/>
    </source>
</evidence>
<keyword evidence="2" id="KW-1185">Reference proteome</keyword>
<evidence type="ECO:0000313" key="1">
    <source>
        <dbReference type="EMBL" id="ONI42781.1"/>
    </source>
</evidence>
<name>A0ACC8XGZ7_9FIRM</name>
<gene>
    <name evidence="1" type="ORF">AN396_13370</name>
</gene>
<dbReference type="Proteomes" id="UP000188605">
    <property type="component" value="Unassembled WGS sequence"/>
</dbReference>
<organism evidence="1 2">
    <name type="scientific">Candidatus Epulonipiscium fishelsonii</name>
    <dbReference type="NCBI Taxonomy" id="77094"/>
    <lineage>
        <taxon>Bacteria</taxon>
        <taxon>Bacillati</taxon>
        <taxon>Bacillota</taxon>
        <taxon>Clostridia</taxon>
        <taxon>Lachnospirales</taxon>
        <taxon>Lachnospiraceae</taxon>
        <taxon>Candidatus Epulonipiscium</taxon>
    </lineage>
</organism>
<reference evidence="1" key="1">
    <citation type="submission" date="2016-08" db="EMBL/GenBank/DDBJ databases">
        <authorList>
            <person name="Ngugi D.K."/>
            <person name="Miyake S."/>
            <person name="Stingl U."/>
        </authorList>
    </citation>
    <scope>NUCLEOTIDE SEQUENCE</scope>
    <source>
        <strain evidence="1">SCG-B11WGA-EpuloA1</strain>
    </source>
</reference>
<dbReference type="EMBL" id="LJDB01000007">
    <property type="protein sequence ID" value="ONI42781.1"/>
    <property type="molecule type" value="Genomic_DNA"/>
</dbReference>
<comment type="caution">
    <text evidence="1">The sequence shown here is derived from an EMBL/GenBank/DDBJ whole genome shotgun (WGS) entry which is preliminary data.</text>
</comment>
<accession>A0ACC8XGZ7</accession>